<feature type="chain" id="PRO_5036834190" evidence="1">
    <location>
        <begin position="25"/>
        <end position="66"/>
    </location>
</feature>
<sequence length="66" mass="7638">MGMKQRKSWMITSLWLMLILKLDIDHVILMNGNDTMKVVDDYKPVVRSPRKCHATNKDEFATSAKS</sequence>
<name>A0A914CY25_9BILA</name>
<protein>
    <submittedName>
        <fullName evidence="3">Transmembrane protein</fullName>
    </submittedName>
</protein>
<evidence type="ECO:0000313" key="2">
    <source>
        <dbReference type="Proteomes" id="UP000887540"/>
    </source>
</evidence>
<evidence type="ECO:0000313" key="3">
    <source>
        <dbReference type="WBParaSite" id="ACRNAN_scaffold1577.g19374.t1"/>
    </source>
</evidence>
<feature type="signal peptide" evidence="1">
    <location>
        <begin position="1"/>
        <end position="24"/>
    </location>
</feature>
<accession>A0A914CY25</accession>
<dbReference type="WBParaSite" id="ACRNAN_scaffold1577.g19374.t1">
    <property type="protein sequence ID" value="ACRNAN_scaffold1577.g19374.t1"/>
    <property type="gene ID" value="ACRNAN_scaffold1577.g19374"/>
</dbReference>
<keyword evidence="1" id="KW-0732">Signal</keyword>
<reference evidence="3" key="1">
    <citation type="submission" date="2022-11" db="UniProtKB">
        <authorList>
            <consortium name="WormBaseParasite"/>
        </authorList>
    </citation>
    <scope>IDENTIFICATION</scope>
</reference>
<organism evidence="2 3">
    <name type="scientific">Acrobeloides nanus</name>
    <dbReference type="NCBI Taxonomy" id="290746"/>
    <lineage>
        <taxon>Eukaryota</taxon>
        <taxon>Metazoa</taxon>
        <taxon>Ecdysozoa</taxon>
        <taxon>Nematoda</taxon>
        <taxon>Chromadorea</taxon>
        <taxon>Rhabditida</taxon>
        <taxon>Tylenchina</taxon>
        <taxon>Cephalobomorpha</taxon>
        <taxon>Cephaloboidea</taxon>
        <taxon>Cephalobidae</taxon>
        <taxon>Acrobeloides</taxon>
    </lineage>
</organism>
<evidence type="ECO:0000256" key="1">
    <source>
        <dbReference type="SAM" id="SignalP"/>
    </source>
</evidence>
<dbReference type="AlphaFoldDB" id="A0A914CY25"/>
<dbReference type="Proteomes" id="UP000887540">
    <property type="component" value="Unplaced"/>
</dbReference>
<keyword evidence="2" id="KW-1185">Reference proteome</keyword>
<proteinExistence type="predicted"/>